<evidence type="ECO:0000256" key="6">
    <source>
        <dbReference type="ARBA" id="ARBA00022967"/>
    </source>
</evidence>
<feature type="transmembrane region" description="Helical" evidence="9">
    <location>
        <begin position="250"/>
        <end position="268"/>
    </location>
</feature>
<dbReference type="Gene3D" id="3.40.1110.10">
    <property type="entry name" value="Calcium-transporting ATPase, cytoplasmic domain N"/>
    <property type="match status" value="1"/>
</dbReference>
<comment type="similarity">
    <text evidence="2">Belongs to the cation transport ATPase (P-type) (TC 3.A.3) family. Type IIA subfamily.</text>
</comment>
<dbReference type="AlphaFoldDB" id="A0A3P7RTA2"/>
<feature type="domain" description="Cation-transporting P-type ATPase N-terminal" evidence="10">
    <location>
        <begin position="7"/>
        <end position="81"/>
    </location>
</feature>
<keyword evidence="4" id="KW-0547">Nucleotide-binding</keyword>
<dbReference type="InterPro" id="IPR001757">
    <property type="entry name" value="P_typ_ATPase"/>
</dbReference>
<feature type="transmembrane region" description="Helical" evidence="9">
    <location>
        <begin position="857"/>
        <end position="879"/>
    </location>
</feature>
<dbReference type="SUPFAM" id="SSF81660">
    <property type="entry name" value="Metal cation-transporting ATPase, ATP-binding domain N"/>
    <property type="match status" value="1"/>
</dbReference>
<feature type="transmembrane region" description="Helical" evidence="9">
    <location>
        <begin position="683"/>
        <end position="704"/>
    </location>
</feature>
<evidence type="ECO:0000256" key="7">
    <source>
        <dbReference type="ARBA" id="ARBA00022989"/>
    </source>
</evidence>
<dbReference type="Pfam" id="PF00689">
    <property type="entry name" value="Cation_ATPase_C"/>
    <property type="match status" value="1"/>
</dbReference>
<organism evidence="11 12">
    <name type="scientific">Petrocella atlantisensis</name>
    <dbReference type="NCBI Taxonomy" id="2173034"/>
    <lineage>
        <taxon>Bacteria</taxon>
        <taxon>Bacillati</taxon>
        <taxon>Bacillota</taxon>
        <taxon>Clostridia</taxon>
        <taxon>Lachnospirales</taxon>
        <taxon>Vallitaleaceae</taxon>
        <taxon>Petrocella</taxon>
    </lineage>
</organism>
<evidence type="ECO:0000256" key="1">
    <source>
        <dbReference type="ARBA" id="ARBA00004141"/>
    </source>
</evidence>
<dbReference type="PRINTS" id="PR00119">
    <property type="entry name" value="CATATPASE"/>
</dbReference>
<evidence type="ECO:0000256" key="5">
    <source>
        <dbReference type="ARBA" id="ARBA00022840"/>
    </source>
</evidence>
<keyword evidence="6" id="KW-1278">Translocase</keyword>
<keyword evidence="8 9" id="KW-0472">Membrane</keyword>
<dbReference type="SUPFAM" id="SSF56784">
    <property type="entry name" value="HAD-like"/>
    <property type="match status" value="1"/>
</dbReference>
<dbReference type="Pfam" id="PF13246">
    <property type="entry name" value="Cation_ATPase"/>
    <property type="match status" value="1"/>
</dbReference>
<evidence type="ECO:0000256" key="2">
    <source>
        <dbReference type="ARBA" id="ARBA00005675"/>
    </source>
</evidence>
<dbReference type="InterPro" id="IPR008250">
    <property type="entry name" value="ATPase_P-typ_transduc_dom_A_sf"/>
</dbReference>
<dbReference type="PANTHER" id="PTHR42861">
    <property type="entry name" value="CALCIUM-TRANSPORTING ATPASE"/>
    <property type="match status" value="1"/>
</dbReference>
<dbReference type="GO" id="GO:0016887">
    <property type="term" value="F:ATP hydrolysis activity"/>
    <property type="evidence" value="ECO:0007669"/>
    <property type="project" value="InterPro"/>
</dbReference>
<feature type="transmembrane region" description="Helical" evidence="9">
    <location>
        <begin position="710"/>
        <end position="735"/>
    </location>
</feature>
<dbReference type="Pfam" id="PF00122">
    <property type="entry name" value="E1-E2_ATPase"/>
    <property type="match status" value="1"/>
</dbReference>
<dbReference type="FunFam" id="3.40.50.1000:FF:000028">
    <property type="entry name" value="Calcium-transporting P-type ATPase, putative"/>
    <property type="match status" value="1"/>
</dbReference>
<gene>
    <name evidence="11" type="ORF">PATL70BA_0267</name>
</gene>
<evidence type="ECO:0000256" key="9">
    <source>
        <dbReference type="SAM" id="Phobius"/>
    </source>
</evidence>
<dbReference type="SFLD" id="SFLDG00002">
    <property type="entry name" value="C1.7:_P-type_atpase_like"/>
    <property type="match status" value="1"/>
</dbReference>
<dbReference type="PROSITE" id="PS00154">
    <property type="entry name" value="ATPASE_E1_E2"/>
    <property type="match status" value="1"/>
</dbReference>
<dbReference type="RefSeq" id="WP_197715776.1">
    <property type="nucleotide sequence ID" value="NZ_LR130778.1"/>
</dbReference>
<evidence type="ECO:0000256" key="8">
    <source>
        <dbReference type="ARBA" id="ARBA00023136"/>
    </source>
</evidence>
<dbReference type="EMBL" id="LR130778">
    <property type="protein sequence ID" value="VDN46112.1"/>
    <property type="molecule type" value="Genomic_DNA"/>
</dbReference>
<dbReference type="InterPro" id="IPR036412">
    <property type="entry name" value="HAD-like_sf"/>
</dbReference>
<dbReference type="InterPro" id="IPR023298">
    <property type="entry name" value="ATPase_P-typ_TM_dom_sf"/>
</dbReference>
<comment type="subcellular location">
    <subcellularLocation>
        <location evidence="1">Membrane</location>
        <topology evidence="1">Multi-pass membrane protein</topology>
    </subcellularLocation>
</comment>
<evidence type="ECO:0000256" key="4">
    <source>
        <dbReference type="ARBA" id="ARBA00022741"/>
    </source>
</evidence>
<sequence length="888" mass="97447">MSMKIEKPYTLTKDDILKKLGVIIDSGLSDDEVSKRRAEYGENVLEAKEKVSALKIFLHNANNIIVYLLILASGVSFAMDEPVEGFAVIVAILIAVLSGFISEYKAQKSVESLQKMTKTVAKVRRNGKITEIESQHLVLGDVLYIEEGDLITADSRIIEDKNFAVIESALTGESESMDKTSDFVGEEDTSIGDRKNMVFTGTAATRGNTYAVVTATGMDTEIGKISDMIRTDEETVTPLEEQLNRLGKTLILFSAVVAFAVTLLGISYGEDLYAMIKIGIILAIAAVPEALPAVSTITLAIGMKTMASHNALVKSLPAVETLGSTTVICTDKTGTLTENQMTVKHIYHTSLNRTFEVEGDGYDPDGAIVDYDQALEELIVAGVLCSNASLVKEENDYKIIGDPTEGGIVVLGEKASLTKEELENKGYNRVGEVPFNSKDKYMVTAYDMKDDEKRLFIKGAPEVLMKMAKAEEKDLNQWNKVNEDMTHEGMRVLAIAQIKNYQGDIDEASMIKALKQGIEILGFVGIIDPPREDVKEAIQVAQEAGIRVIMITGDHPGTASIIAQKIGMKNIDKVITGKEMDLMSDEALAEEIKTTSVFARVSPENKLQIVRALNLDDEVTAMTGDGVNDAPALNGADIGIAMGIRGTEVAKEASDMILTDDRFSTIVDAVKEGRVIFDNMEKFIYFLFSCNLVEILAIFLSILFKLPIPILALQILWLNLVVDVLPAMSFAWETGEGDIMKRMPRDPKQAIVNKDFLIKISASGILLGVGSLTVFAYSLSQGYDLDTARTIAFATMAFSQLFHVLNVRKKDTFGVDKSILKNPFLIVSLVIASLLMLLVIYLPFFNEVMYTKPLDAYKWWIILLGSFVPTLIIQSYGAVKRGLKHRIS</sequence>
<evidence type="ECO:0000259" key="10">
    <source>
        <dbReference type="SMART" id="SM00831"/>
    </source>
</evidence>
<proteinExistence type="inferred from homology"/>
<name>A0A3P7RTA2_9FIRM</name>
<dbReference type="Proteomes" id="UP000279029">
    <property type="component" value="Chromosome"/>
</dbReference>
<accession>A0A3P7RTA2</accession>
<dbReference type="InterPro" id="IPR018303">
    <property type="entry name" value="ATPase_P-typ_P_site"/>
</dbReference>
<feature type="transmembrane region" description="Helical" evidence="9">
    <location>
        <begin position="819"/>
        <end position="845"/>
    </location>
</feature>
<dbReference type="SFLD" id="SFLDF00027">
    <property type="entry name" value="p-type_atpase"/>
    <property type="match status" value="1"/>
</dbReference>
<dbReference type="InterPro" id="IPR023299">
    <property type="entry name" value="ATPase_P-typ_cyto_dom_N"/>
</dbReference>
<dbReference type="InterPro" id="IPR004014">
    <property type="entry name" value="ATPase_P-typ_cation-transptr_N"/>
</dbReference>
<feature type="transmembrane region" description="Helical" evidence="9">
    <location>
        <begin position="790"/>
        <end position="807"/>
    </location>
</feature>
<protein>
    <submittedName>
        <fullName evidence="11">ATPase</fullName>
    </submittedName>
</protein>
<keyword evidence="3 9" id="KW-0812">Transmembrane</keyword>
<dbReference type="GO" id="GO:0005524">
    <property type="term" value="F:ATP binding"/>
    <property type="evidence" value="ECO:0007669"/>
    <property type="project" value="UniProtKB-KW"/>
</dbReference>
<dbReference type="InterPro" id="IPR006068">
    <property type="entry name" value="ATPase_P-typ_cation-transptr_C"/>
</dbReference>
<dbReference type="InterPro" id="IPR059000">
    <property type="entry name" value="ATPase_P-type_domA"/>
</dbReference>
<dbReference type="Gene3D" id="3.40.50.1000">
    <property type="entry name" value="HAD superfamily/HAD-like"/>
    <property type="match status" value="1"/>
</dbReference>
<keyword evidence="7 9" id="KW-1133">Transmembrane helix</keyword>
<evidence type="ECO:0000313" key="12">
    <source>
        <dbReference type="Proteomes" id="UP000279029"/>
    </source>
</evidence>
<dbReference type="Gene3D" id="2.70.150.10">
    <property type="entry name" value="Calcium-transporting ATPase, cytoplasmic transduction domain A"/>
    <property type="match status" value="1"/>
</dbReference>
<dbReference type="SFLD" id="SFLDS00003">
    <property type="entry name" value="Haloacid_Dehalogenase"/>
    <property type="match status" value="1"/>
</dbReference>
<dbReference type="Pfam" id="PF00690">
    <property type="entry name" value="Cation_ATPase_N"/>
    <property type="match status" value="1"/>
</dbReference>
<dbReference type="GO" id="GO:0016020">
    <property type="term" value="C:membrane"/>
    <property type="evidence" value="ECO:0007669"/>
    <property type="project" value="UniProtKB-SubCell"/>
</dbReference>
<feature type="transmembrane region" description="Helical" evidence="9">
    <location>
        <begin position="85"/>
        <end position="106"/>
    </location>
</feature>
<dbReference type="Gene3D" id="1.20.1110.10">
    <property type="entry name" value="Calcium-transporting ATPase, transmembrane domain"/>
    <property type="match status" value="1"/>
</dbReference>
<feature type="transmembrane region" description="Helical" evidence="9">
    <location>
        <begin position="756"/>
        <end position="778"/>
    </location>
</feature>
<feature type="transmembrane region" description="Helical" evidence="9">
    <location>
        <begin position="274"/>
        <end position="301"/>
    </location>
</feature>
<dbReference type="PRINTS" id="PR00120">
    <property type="entry name" value="HATPASE"/>
</dbReference>
<keyword evidence="5" id="KW-0067">ATP-binding</keyword>
<dbReference type="KEGG" id="cbar:PATL70BA_0267"/>
<dbReference type="SUPFAM" id="SSF81665">
    <property type="entry name" value="Calcium ATPase, transmembrane domain M"/>
    <property type="match status" value="1"/>
</dbReference>
<dbReference type="NCBIfam" id="TIGR01494">
    <property type="entry name" value="ATPase_P-type"/>
    <property type="match status" value="2"/>
</dbReference>
<dbReference type="SMART" id="SM00831">
    <property type="entry name" value="Cation_ATPase_N"/>
    <property type="match status" value="1"/>
</dbReference>
<feature type="transmembrane region" description="Helical" evidence="9">
    <location>
        <begin position="57"/>
        <end position="79"/>
    </location>
</feature>
<reference evidence="11 12" key="1">
    <citation type="submission" date="2018-09" db="EMBL/GenBank/DDBJ databases">
        <authorList>
            <person name="Postec A."/>
        </authorList>
    </citation>
    <scope>NUCLEOTIDE SEQUENCE [LARGE SCALE GENOMIC DNA]</scope>
    <source>
        <strain evidence="11">70B-A</strain>
    </source>
</reference>
<evidence type="ECO:0000313" key="11">
    <source>
        <dbReference type="EMBL" id="VDN46112.1"/>
    </source>
</evidence>
<keyword evidence="12" id="KW-1185">Reference proteome</keyword>
<dbReference type="SUPFAM" id="SSF81653">
    <property type="entry name" value="Calcium ATPase, transduction domain A"/>
    <property type="match status" value="1"/>
</dbReference>
<dbReference type="InterPro" id="IPR023214">
    <property type="entry name" value="HAD_sf"/>
</dbReference>
<dbReference type="InterPro" id="IPR044492">
    <property type="entry name" value="P_typ_ATPase_HD_dom"/>
</dbReference>
<evidence type="ECO:0000256" key="3">
    <source>
        <dbReference type="ARBA" id="ARBA00022692"/>
    </source>
</evidence>